<dbReference type="AlphaFoldDB" id="A0A1Y0IF22"/>
<dbReference type="PANTHER" id="PTHR33360:SF2">
    <property type="entry name" value="TRANSPOSASE FOR INSERTION SEQUENCE ELEMENT IS200"/>
    <property type="match status" value="1"/>
</dbReference>
<protein>
    <submittedName>
        <fullName evidence="2">IS200/IS605 family transposase</fullName>
    </submittedName>
</protein>
<dbReference type="NCBIfam" id="NF033573">
    <property type="entry name" value="transpos_IS200"/>
    <property type="match status" value="1"/>
</dbReference>
<accession>A0A1Y0IF22</accession>
<dbReference type="InterPro" id="IPR002686">
    <property type="entry name" value="Transposase_17"/>
</dbReference>
<dbReference type="SMART" id="SM01321">
    <property type="entry name" value="Y1_Tnp"/>
    <property type="match status" value="1"/>
</dbReference>
<sequence length="150" mass="17268">MGSTLSNLVFHVIFSTKNREPLINPKLCNALYGHIGGIIKSESAILLQIGGMPDHIHIVLKLKPVHSLSEIMKKLKGRSSKWVNEQAFLNERFSWQEGYGAFTVSESQIGAVVQYVKNQKSHHQNLSYKEEFTQFLKHHRVEFEERFLFT</sequence>
<name>A0A1Y0IF22_9GAMM</name>
<gene>
    <name evidence="2" type="ORF">OLMES_5154</name>
</gene>
<proteinExistence type="predicted"/>
<dbReference type="KEGG" id="ome:OLMES_5154"/>
<dbReference type="EMBL" id="CP021425">
    <property type="protein sequence ID" value="ARU59138.1"/>
    <property type="molecule type" value="Genomic_DNA"/>
</dbReference>
<dbReference type="GO" id="GO:0004803">
    <property type="term" value="F:transposase activity"/>
    <property type="evidence" value="ECO:0007669"/>
    <property type="project" value="InterPro"/>
</dbReference>
<reference evidence="2 3" key="1">
    <citation type="submission" date="2017-05" db="EMBL/GenBank/DDBJ databases">
        <title>Genomic insights into alkan degradation activity of Oleiphilus messinensis.</title>
        <authorList>
            <person name="Kozyavkin S.A."/>
            <person name="Slesarev A.I."/>
            <person name="Golyshin P.N."/>
            <person name="Korzhenkov A."/>
            <person name="Golyshina O.N."/>
            <person name="Toshchakov S.V."/>
        </authorList>
    </citation>
    <scope>NUCLEOTIDE SEQUENCE [LARGE SCALE GENOMIC DNA]</scope>
    <source>
        <strain evidence="2 3">ME102</strain>
    </source>
</reference>
<dbReference type="GO" id="GO:0003677">
    <property type="term" value="F:DNA binding"/>
    <property type="evidence" value="ECO:0007669"/>
    <property type="project" value="InterPro"/>
</dbReference>
<feature type="domain" description="Transposase IS200-like" evidence="1">
    <location>
        <begin position="5"/>
        <end position="119"/>
    </location>
</feature>
<dbReference type="GO" id="GO:0006313">
    <property type="term" value="P:DNA transposition"/>
    <property type="evidence" value="ECO:0007669"/>
    <property type="project" value="InterPro"/>
</dbReference>
<evidence type="ECO:0000259" key="1">
    <source>
        <dbReference type="SMART" id="SM01321"/>
    </source>
</evidence>
<evidence type="ECO:0000313" key="2">
    <source>
        <dbReference type="EMBL" id="ARU59138.1"/>
    </source>
</evidence>
<dbReference type="Gene3D" id="3.30.70.1290">
    <property type="entry name" value="Transposase IS200-like"/>
    <property type="match status" value="1"/>
</dbReference>
<dbReference type="SUPFAM" id="SSF143422">
    <property type="entry name" value="Transposase IS200-like"/>
    <property type="match status" value="1"/>
</dbReference>
<dbReference type="OrthoDB" id="9794403at2"/>
<dbReference type="RefSeq" id="WP_087463841.1">
    <property type="nucleotide sequence ID" value="NZ_CP021425.1"/>
</dbReference>
<dbReference type="Proteomes" id="UP000196027">
    <property type="component" value="Chromosome"/>
</dbReference>
<dbReference type="InterPro" id="IPR036515">
    <property type="entry name" value="Transposase_17_sf"/>
</dbReference>
<dbReference type="Pfam" id="PF01797">
    <property type="entry name" value="Y1_Tnp"/>
    <property type="match status" value="1"/>
</dbReference>
<dbReference type="PANTHER" id="PTHR33360">
    <property type="entry name" value="TRANSPOSASE FOR INSERTION SEQUENCE ELEMENT IS200"/>
    <property type="match status" value="1"/>
</dbReference>
<organism evidence="2 3">
    <name type="scientific">Oleiphilus messinensis</name>
    <dbReference type="NCBI Taxonomy" id="141451"/>
    <lineage>
        <taxon>Bacteria</taxon>
        <taxon>Pseudomonadati</taxon>
        <taxon>Pseudomonadota</taxon>
        <taxon>Gammaproteobacteria</taxon>
        <taxon>Oceanospirillales</taxon>
        <taxon>Oleiphilaceae</taxon>
        <taxon>Oleiphilus</taxon>
    </lineage>
</organism>
<keyword evidence="3" id="KW-1185">Reference proteome</keyword>
<evidence type="ECO:0000313" key="3">
    <source>
        <dbReference type="Proteomes" id="UP000196027"/>
    </source>
</evidence>